<dbReference type="STRING" id="197461.A3843_07915"/>
<protein>
    <submittedName>
        <fullName evidence="5">Oxidoreductase</fullName>
    </submittedName>
</protein>
<keyword evidence="6" id="KW-1185">Reference proteome</keyword>
<dbReference type="PANTHER" id="PTHR43708:SF5">
    <property type="entry name" value="CONSERVED EXPRESSED OXIDOREDUCTASE (EUROFUNG)-RELATED"/>
    <property type="match status" value="1"/>
</dbReference>
<gene>
    <name evidence="5" type="ORF">A3843_07915</name>
</gene>
<dbReference type="Gene3D" id="3.40.50.720">
    <property type="entry name" value="NAD(P)-binding Rossmann-like Domain"/>
    <property type="match status" value="1"/>
</dbReference>
<evidence type="ECO:0000259" key="3">
    <source>
        <dbReference type="Pfam" id="PF01408"/>
    </source>
</evidence>
<dbReference type="GO" id="GO:0000166">
    <property type="term" value="F:nucleotide binding"/>
    <property type="evidence" value="ECO:0007669"/>
    <property type="project" value="InterPro"/>
</dbReference>
<evidence type="ECO:0000313" key="5">
    <source>
        <dbReference type="EMBL" id="OKL44321.1"/>
    </source>
</evidence>
<proteinExistence type="inferred from homology"/>
<dbReference type="NCBIfam" id="NF008607">
    <property type="entry name" value="PRK11579.1"/>
    <property type="match status" value="1"/>
</dbReference>
<comment type="similarity">
    <text evidence="1">Belongs to the Gfo/Idh/MocA family.</text>
</comment>
<dbReference type="Pfam" id="PF01408">
    <property type="entry name" value="GFO_IDH_MocA"/>
    <property type="match status" value="1"/>
</dbReference>
<organism evidence="5 6">
    <name type="scientific">Pseudovibrio exalbescens</name>
    <dbReference type="NCBI Taxonomy" id="197461"/>
    <lineage>
        <taxon>Bacteria</taxon>
        <taxon>Pseudomonadati</taxon>
        <taxon>Pseudomonadota</taxon>
        <taxon>Alphaproteobacteria</taxon>
        <taxon>Hyphomicrobiales</taxon>
        <taxon>Stappiaceae</taxon>
        <taxon>Pseudovibrio</taxon>
    </lineage>
</organism>
<dbReference type="Proteomes" id="UP000185783">
    <property type="component" value="Unassembled WGS sequence"/>
</dbReference>
<evidence type="ECO:0000256" key="1">
    <source>
        <dbReference type="ARBA" id="ARBA00010928"/>
    </source>
</evidence>
<dbReference type="EMBL" id="LVVZ01000014">
    <property type="protein sequence ID" value="OKL44321.1"/>
    <property type="molecule type" value="Genomic_DNA"/>
</dbReference>
<dbReference type="Gene3D" id="3.30.360.10">
    <property type="entry name" value="Dihydrodipicolinate Reductase, domain 2"/>
    <property type="match status" value="1"/>
</dbReference>
<accession>A0A1U7JI43</accession>
<dbReference type="SUPFAM" id="SSF51735">
    <property type="entry name" value="NAD(P)-binding Rossmann-fold domains"/>
    <property type="match status" value="1"/>
</dbReference>
<evidence type="ECO:0000256" key="2">
    <source>
        <dbReference type="ARBA" id="ARBA00023002"/>
    </source>
</evidence>
<evidence type="ECO:0000313" key="6">
    <source>
        <dbReference type="Proteomes" id="UP000185783"/>
    </source>
</evidence>
<dbReference type="InterPro" id="IPR004104">
    <property type="entry name" value="Gfo/Idh/MocA-like_OxRdtase_C"/>
</dbReference>
<sequence length="343" mass="37489">MTPIKTALIGFGISGQSFQAPILQALGEYELTSVVSSNTEKVHAQLPSAVVYPSIDELLAKGDEELVVIATPNELHGPFAEKALRAGKHVVVEKPFTIDSAEGKQIAALAEEQGKKISVYHSRRFDGDFLTIQKLISEGHLGEVHTLFSSYNRYRPVVKDRWREQNIPGAGILYDLGSHLIDQALAFFGPPKSVTATLRNQRPGAQAVDHFHICLGYDQRDVILHGNNLSTTEGPRFQVYGSEGAFIKYVMDKQEDLLRELKGPGCEGWGEDPESAWGVYTDASGKAVAVPTERGCYERFYLEMASAIRGGGEVPVMPQEAITTIKIVEAAYASSAAHKTVFL</sequence>
<dbReference type="GO" id="GO:0016491">
    <property type="term" value="F:oxidoreductase activity"/>
    <property type="evidence" value="ECO:0007669"/>
    <property type="project" value="UniProtKB-KW"/>
</dbReference>
<dbReference type="PANTHER" id="PTHR43708">
    <property type="entry name" value="CONSERVED EXPRESSED OXIDOREDUCTASE (EUROFUNG)"/>
    <property type="match status" value="1"/>
</dbReference>
<evidence type="ECO:0000259" key="4">
    <source>
        <dbReference type="Pfam" id="PF02894"/>
    </source>
</evidence>
<feature type="domain" description="Gfo/Idh/MocA-like oxidoreductase N-terminal" evidence="3">
    <location>
        <begin position="4"/>
        <end position="121"/>
    </location>
</feature>
<name>A0A1U7JI43_9HYPH</name>
<dbReference type="InterPro" id="IPR051317">
    <property type="entry name" value="Gfo/Idh/MocA_oxidoreduct"/>
</dbReference>
<keyword evidence="2" id="KW-0560">Oxidoreductase</keyword>
<dbReference type="Pfam" id="PF02894">
    <property type="entry name" value="GFO_IDH_MocA_C"/>
    <property type="match status" value="1"/>
</dbReference>
<dbReference type="InterPro" id="IPR036291">
    <property type="entry name" value="NAD(P)-bd_dom_sf"/>
</dbReference>
<dbReference type="RefSeq" id="WP_028480676.1">
    <property type="nucleotide sequence ID" value="NZ_LVVZ01000014.1"/>
</dbReference>
<feature type="domain" description="Gfo/Idh/MocA-like oxidoreductase C-terminal" evidence="4">
    <location>
        <begin position="134"/>
        <end position="341"/>
    </location>
</feature>
<dbReference type="InterPro" id="IPR000683">
    <property type="entry name" value="Gfo/Idh/MocA-like_OxRdtase_N"/>
</dbReference>
<reference evidence="5 6" key="1">
    <citation type="submission" date="2016-03" db="EMBL/GenBank/DDBJ databases">
        <title>Genome sequence of Nesiotobacter sp. nov., a moderately halophilic alphaproteobacterium isolated from the Yellow Sea, China.</title>
        <authorList>
            <person name="Zhang G."/>
            <person name="Zhang R."/>
        </authorList>
    </citation>
    <scope>NUCLEOTIDE SEQUENCE [LARGE SCALE GENOMIC DNA]</scope>
    <source>
        <strain evidence="5 6">WB1-6</strain>
    </source>
</reference>
<dbReference type="AlphaFoldDB" id="A0A1U7JI43"/>
<comment type="caution">
    <text evidence="5">The sequence shown here is derived from an EMBL/GenBank/DDBJ whole genome shotgun (WGS) entry which is preliminary data.</text>
</comment>